<dbReference type="OrthoDB" id="1923217at2759"/>
<dbReference type="SMART" id="SM00264">
    <property type="entry name" value="BAG"/>
    <property type="match status" value="1"/>
</dbReference>
<dbReference type="Gene3D" id="1.20.58.120">
    <property type="entry name" value="BAG domain"/>
    <property type="match status" value="1"/>
</dbReference>
<protein>
    <submittedName>
        <fullName evidence="4">IQ motif</fullName>
    </submittedName>
</protein>
<dbReference type="STRING" id="56857.A0A200R407"/>
<dbReference type="PROSITE" id="PS51035">
    <property type="entry name" value="BAG"/>
    <property type="match status" value="1"/>
</dbReference>
<dbReference type="Pfam" id="PF00612">
    <property type="entry name" value="IQ"/>
    <property type="match status" value="1"/>
</dbReference>
<dbReference type="EMBL" id="MVGT01000438">
    <property type="protein sequence ID" value="OVA17442.1"/>
    <property type="molecule type" value="Genomic_DNA"/>
</dbReference>
<dbReference type="InterPro" id="IPR000048">
    <property type="entry name" value="IQ_motif_EF-hand-BS"/>
</dbReference>
<dbReference type="PROSITE" id="PS50096">
    <property type="entry name" value="IQ"/>
    <property type="match status" value="1"/>
</dbReference>
<dbReference type="GO" id="GO:0051087">
    <property type="term" value="F:protein-folding chaperone binding"/>
    <property type="evidence" value="ECO:0007669"/>
    <property type="project" value="InterPro"/>
</dbReference>
<evidence type="ECO:0000259" key="3">
    <source>
        <dbReference type="PROSITE" id="PS51035"/>
    </source>
</evidence>
<evidence type="ECO:0000256" key="2">
    <source>
        <dbReference type="SAM" id="MobiDB-lite"/>
    </source>
</evidence>
<feature type="region of interest" description="Disordered" evidence="2">
    <location>
        <begin position="274"/>
        <end position="313"/>
    </location>
</feature>
<dbReference type="AlphaFoldDB" id="A0A200R407"/>
<feature type="domain" description="BAG" evidence="3">
    <location>
        <begin position="74"/>
        <end position="151"/>
    </location>
</feature>
<feature type="compositionally biased region" description="Polar residues" evidence="2">
    <location>
        <begin position="24"/>
        <end position="35"/>
    </location>
</feature>
<dbReference type="InterPro" id="IPR003103">
    <property type="entry name" value="BAG_domain"/>
</dbReference>
<name>A0A200R407_MACCD</name>
<sequence>MENPFLRKYYRNSPRSRMGEIPVNSRQTKSPSTKPSKVVEIPVHFVGSEKNRSTSALKIQKVFRGFLVRKSMKKIVGIKREVDEIERKILQKETVDLIRRDTKERLKVNEMLMALLFRLDSIRGVDSGVRDCRKSVIKKAIMLQERVDSIVAGDQTLEMVDDDDENKDQVLEMADCVDSSDNQESLAGVDGQNIENRDSVNFSENCETGDSVFDQNIELAEHVEPEQEQNSGEAAEKTFEFQGSVQSTRDDCDPMVESPENSQIIAEYEGNSEIKADNGGSEFAEEDNLMESVEEGDEKAAEKEEEEEETVMEIQQPELIEENQVGETMSVEYGQKRGDETKDLIVRMIEGNEKLTGLVAELSERNELQTRLISSLSERVENLEKAFKSERLRRKKKRMDTTSKATKCGRKS</sequence>
<feature type="region of interest" description="Disordered" evidence="2">
    <location>
        <begin position="390"/>
        <end position="412"/>
    </location>
</feature>
<dbReference type="InterPro" id="IPR040400">
    <property type="entry name" value="BAG5/6/7/8"/>
</dbReference>
<dbReference type="FunFam" id="1.20.58.120:FF:000010">
    <property type="entry name" value="BAG family molecular chaperone regulator 6"/>
    <property type="match status" value="1"/>
</dbReference>
<evidence type="ECO:0000256" key="1">
    <source>
        <dbReference type="ARBA" id="ARBA00023186"/>
    </source>
</evidence>
<gene>
    <name evidence="4" type="ORF">BVC80_1837g262</name>
</gene>
<organism evidence="4 5">
    <name type="scientific">Macleaya cordata</name>
    <name type="common">Five-seeded plume-poppy</name>
    <name type="synonym">Bocconia cordata</name>
    <dbReference type="NCBI Taxonomy" id="56857"/>
    <lineage>
        <taxon>Eukaryota</taxon>
        <taxon>Viridiplantae</taxon>
        <taxon>Streptophyta</taxon>
        <taxon>Embryophyta</taxon>
        <taxon>Tracheophyta</taxon>
        <taxon>Spermatophyta</taxon>
        <taxon>Magnoliopsida</taxon>
        <taxon>Ranunculales</taxon>
        <taxon>Papaveraceae</taxon>
        <taxon>Papaveroideae</taxon>
        <taxon>Macleaya</taxon>
    </lineage>
</organism>
<reference evidence="4 5" key="1">
    <citation type="journal article" date="2017" name="Mol. Plant">
        <title>The Genome of Medicinal Plant Macleaya cordata Provides New Insights into Benzylisoquinoline Alkaloids Metabolism.</title>
        <authorList>
            <person name="Liu X."/>
            <person name="Liu Y."/>
            <person name="Huang P."/>
            <person name="Ma Y."/>
            <person name="Qing Z."/>
            <person name="Tang Q."/>
            <person name="Cao H."/>
            <person name="Cheng P."/>
            <person name="Zheng Y."/>
            <person name="Yuan Z."/>
            <person name="Zhou Y."/>
            <person name="Liu J."/>
            <person name="Tang Z."/>
            <person name="Zhuo Y."/>
            <person name="Zhang Y."/>
            <person name="Yu L."/>
            <person name="Huang J."/>
            <person name="Yang P."/>
            <person name="Peng Q."/>
            <person name="Zhang J."/>
            <person name="Jiang W."/>
            <person name="Zhang Z."/>
            <person name="Lin K."/>
            <person name="Ro D.K."/>
            <person name="Chen X."/>
            <person name="Xiong X."/>
            <person name="Shang Y."/>
            <person name="Huang S."/>
            <person name="Zeng J."/>
        </authorList>
    </citation>
    <scope>NUCLEOTIDE SEQUENCE [LARGE SCALE GENOMIC DNA]</scope>
    <source>
        <strain evidence="5">cv. BLH2017</strain>
        <tissue evidence="4">Root</tissue>
    </source>
</reference>
<keyword evidence="5" id="KW-1185">Reference proteome</keyword>
<comment type="caution">
    <text evidence="4">The sequence shown here is derived from an EMBL/GenBank/DDBJ whole genome shotgun (WGS) entry which is preliminary data.</text>
</comment>
<evidence type="ECO:0000313" key="5">
    <source>
        <dbReference type="Proteomes" id="UP000195402"/>
    </source>
</evidence>
<dbReference type="PANTHER" id="PTHR33322:SF4">
    <property type="entry name" value="BAG DOMAIN CONTAINING PROTEIN, EXPRESSED"/>
    <property type="match status" value="1"/>
</dbReference>
<dbReference type="Proteomes" id="UP000195402">
    <property type="component" value="Unassembled WGS sequence"/>
</dbReference>
<dbReference type="GO" id="GO:0006457">
    <property type="term" value="P:protein folding"/>
    <property type="evidence" value="ECO:0007669"/>
    <property type="project" value="TreeGrafter"/>
</dbReference>
<evidence type="ECO:0000313" key="4">
    <source>
        <dbReference type="EMBL" id="OVA17442.1"/>
    </source>
</evidence>
<dbReference type="SMART" id="SM00015">
    <property type="entry name" value="IQ"/>
    <property type="match status" value="1"/>
</dbReference>
<dbReference type="SUPFAM" id="SSF63491">
    <property type="entry name" value="BAG domain"/>
    <property type="match status" value="1"/>
</dbReference>
<dbReference type="InParanoid" id="A0A200R407"/>
<dbReference type="InterPro" id="IPR036533">
    <property type="entry name" value="BAG_dom_sf"/>
</dbReference>
<dbReference type="Pfam" id="PF02179">
    <property type="entry name" value="BAG"/>
    <property type="match status" value="1"/>
</dbReference>
<dbReference type="CDD" id="cd23767">
    <property type="entry name" value="IQCD"/>
    <property type="match status" value="1"/>
</dbReference>
<keyword evidence="1" id="KW-0143">Chaperone</keyword>
<feature type="region of interest" description="Disordered" evidence="2">
    <location>
        <begin position="16"/>
        <end position="35"/>
    </location>
</feature>
<dbReference type="PANTHER" id="PTHR33322">
    <property type="entry name" value="BAG DOMAIN CONTAINING PROTEIN, EXPRESSED"/>
    <property type="match status" value="1"/>
</dbReference>
<proteinExistence type="predicted"/>
<dbReference type="OMA" id="SRRFFGY"/>
<feature type="compositionally biased region" description="Acidic residues" evidence="2">
    <location>
        <begin position="283"/>
        <end position="311"/>
    </location>
</feature>
<accession>A0A200R407</accession>
<dbReference type="GO" id="GO:0009506">
    <property type="term" value="C:plasmodesma"/>
    <property type="evidence" value="ECO:0007669"/>
    <property type="project" value="TreeGrafter"/>
</dbReference>